<dbReference type="EMBL" id="NGNX01000035">
    <property type="protein sequence ID" value="OYR90840.1"/>
    <property type="molecule type" value="Genomic_DNA"/>
</dbReference>
<dbReference type="GO" id="GO:0051082">
    <property type="term" value="F:unfolded protein binding"/>
    <property type="evidence" value="ECO:0007669"/>
    <property type="project" value="InterPro"/>
</dbReference>
<gene>
    <name evidence="1" type="ORF">CBF70_08200</name>
</gene>
<dbReference type="RefSeq" id="WP_179221341.1">
    <property type="nucleotide sequence ID" value="NZ_NGNX01000035.1"/>
</dbReference>
<dbReference type="GO" id="GO:0005737">
    <property type="term" value="C:cytoplasm"/>
    <property type="evidence" value="ECO:0007669"/>
    <property type="project" value="InterPro"/>
</dbReference>
<dbReference type="PANTHER" id="PTHR30111">
    <property type="entry name" value="33 KDA CHAPERONIN"/>
    <property type="match status" value="1"/>
</dbReference>
<accession>A0A256LC21</accession>
<dbReference type="GO" id="GO:0042026">
    <property type="term" value="P:protein refolding"/>
    <property type="evidence" value="ECO:0007669"/>
    <property type="project" value="TreeGrafter"/>
</dbReference>
<comment type="caution">
    <text evidence="1">The sequence shown here is derived from an EMBL/GenBank/DDBJ whole genome shotgun (WGS) entry which is preliminary data.</text>
</comment>
<dbReference type="GO" id="GO:0044183">
    <property type="term" value="F:protein folding chaperone"/>
    <property type="evidence" value="ECO:0007669"/>
    <property type="project" value="TreeGrafter"/>
</dbReference>
<evidence type="ECO:0000313" key="1">
    <source>
        <dbReference type="EMBL" id="OYR90840.1"/>
    </source>
</evidence>
<name>A0A256LC21_9LACO</name>
<dbReference type="Gene3D" id="3.90.1280.10">
    <property type="entry name" value="HSP33 redox switch-like"/>
    <property type="match status" value="1"/>
</dbReference>
<protein>
    <submittedName>
        <fullName evidence="1">Molecular chaperone Hsp33</fullName>
    </submittedName>
</protein>
<proteinExistence type="predicted"/>
<dbReference type="AlphaFoldDB" id="A0A256LC21"/>
<reference evidence="1 2" key="2">
    <citation type="submission" date="2017-09" db="EMBL/GenBank/DDBJ databases">
        <title>Tripartite evolution among Lactobacillus johnsonii, Lactobacillus taiwanensis, Lactobacillus reuteri and their rodent host.</title>
        <authorList>
            <person name="Wang T."/>
            <person name="Knowles S."/>
            <person name="Cheng C."/>
        </authorList>
    </citation>
    <scope>NUCLEOTIDE SEQUENCE [LARGE SCALE GENOMIC DNA]</scope>
    <source>
        <strain evidence="1 2">609q</strain>
    </source>
</reference>
<dbReference type="SUPFAM" id="SSF118352">
    <property type="entry name" value="HSP33 redox switch-like"/>
    <property type="match status" value="1"/>
</dbReference>
<evidence type="ECO:0000313" key="2">
    <source>
        <dbReference type="Proteomes" id="UP000215828"/>
    </source>
</evidence>
<feature type="non-terminal residue" evidence="1">
    <location>
        <position position="1"/>
    </location>
</feature>
<dbReference type="Proteomes" id="UP000215828">
    <property type="component" value="Unassembled WGS sequence"/>
</dbReference>
<dbReference type="InterPro" id="IPR016154">
    <property type="entry name" value="Heat_shock_Hsp33_C"/>
</dbReference>
<dbReference type="PANTHER" id="PTHR30111:SF1">
    <property type="entry name" value="33 KDA CHAPERONIN"/>
    <property type="match status" value="1"/>
</dbReference>
<organism evidence="1 2">
    <name type="scientific">Lactobacillus taiwanensis</name>
    <dbReference type="NCBI Taxonomy" id="508451"/>
    <lineage>
        <taxon>Bacteria</taxon>
        <taxon>Bacillati</taxon>
        <taxon>Bacillota</taxon>
        <taxon>Bacilli</taxon>
        <taxon>Lactobacillales</taxon>
        <taxon>Lactobacillaceae</taxon>
        <taxon>Lactobacillus</taxon>
    </lineage>
</organism>
<sequence>PEDILKKIFDDDLKILETMPVRYACDCSKERFAHALASISKDDMKKLIDEDHHAEAVCQFCGKKYEFNEDE</sequence>
<reference evidence="1 2" key="1">
    <citation type="submission" date="2017-04" db="EMBL/GenBank/DDBJ databases">
        <authorList>
            <person name="Afonso C.L."/>
            <person name="Miller P.J."/>
            <person name="Scott M.A."/>
            <person name="Spackman E."/>
            <person name="Goraichik I."/>
            <person name="Dimitrov K.M."/>
            <person name="Suarez D.L."/>
            <person name="Swayne D.E."/>
        </authorList>
    </citation>
    <scope>NUCLEOTIDE SEQUENCE [LARGE SCALE GENOMIC DNA]</scope>
    <source>
        <strain evidence="1 2">609q</strain>
    </source>
</reference>
<dbReference type="InterPro" id="IPR000397">
    <property type="entry name" value="Heat_shock_Hsp33"/>
</dbReference>
<dbReference type="Pfam" id="PF01430">
    <property type="entry name" value="HSP33"/>
    <property type="match status" value="1"/>
</dbReference>